<dbReference type="Proteomes" id="UP000264693">
    <property type="component" value="Chromosome"/>
</dbReference>
<dbReference type="Pfam" id="PF01075">
    <property type="entry name" value="Glyco_transf_9"/>
    <property type="match status" value="1"/>
</dbReference>
<proteinExistence type="predicted"/>
<dbReference type="InterPro" id="IPR051199">
    <property type="entry name" value="LPS_LOS_Heptosyltrfase"/>
</dbReference>
<dbReference type="GO" id="GO:0008713">
    <property type="term" value="F:ADP-heptose-lipopolysaccharide heptosyltransferase activity"/>
    <property type="evidence" value="ECO:0007669"/>
    <property type="project" value="TreeGrafter"/>
</dbReference>
<keyword evidence="2 3" id="KW-0808">Transferase</keyword>
<dbReference type="SUPFAM" id="SSF53756">
    <property type="entry name" value="UDP-Glycosyltransferase/glycogen phosphorylase"/>
    <property type="match status" value="1"/>
</dbReference>
<evidence type="ECO:0000256" key="2">
    <source>
        <dbReference type="ARBA" id="ARBA00022679"/>
    </source>
</evidence>
<accession>A0A347TM02</accession>
<dbReference type="KEGG" id="amar:AMRN_1906"/>
<evidence type="ECO:0000313" key="4">
    <source>
        <dbReference type="Proteomes" id="UP000264693"/>
    </source>
</evidence>
<dbReference type="CDD" id="cd03789">
    <property type="entry name" value="GT9_LPS_heptosyltransferase"/>
    <property type="match status" value="1"/>
</dbReference>
<dbReference type="PANTHER" id="PTHR30160">
    <property type="entry name" value="TETRAACYLDISACCHARIDE 4'-KINASE-RELATED"/>
    <property type="match status" value="1"/>
</dbReference>
<dbReference type="AlphaFoldDB" id="A0A347TM02"/>
<dbReference type="GO" id="GO:0009244">
    <property type="term" value="P:lipopolysaccharide core region biosynthetic process"/>
    <property type="evidence" value="ECO:0007669"/>
    <property type="project" value="TreeGrafter"/>
</dbReference>
<dbReference type="GO" id="GO:0005829">
    <property type="term" value="C:cytosol"/>
    <property type="evidence" value="ECO:0007669"/>
    <property type="project" value="TreeGrafter"/>
</dbReference>
<sequence length="316" mass="35845">MKDEMKIEKIFIEIPTWLGDAIMTTPAIENIIKTYPKAKIILLGSYVSTQALGNFKNIEKVIVDNTKKEGNRYINLYSLAKKIGKVDLALSFRRSFSSKFMMFFIDSQKKYNYKRLQKEQIHQVLRYNDFVNHELNLQNKAGDLKLYFKPFSYGKATLGINPGATYGSAKRWYPNEFAKVAIAMSKTHDIVIFGGPSETDIAKDIEDELIANKVSNYQNLAGKTTIPELIEKIAGLDIFITNDSGPMHVAAAYKVKTAAIFGPTRFKETNQWNNPSENVITKNLECAPCMKRVCPLKHHNCMKLITANDVLRVVDN</sequence>
<reference evidence="3 4" key="1">
    <citation type="submission" date="2018-08" db="EMBL/GenBank/DDBJ databases">
        <title>Complete genome of the Arcobacter marinus type strain JCM 15502.</title>
        <authorList>
            <person name="Miller W.G."/>
            <person name="Yee E."/>
            <person name="Huynh S."/>
            <person name="Parker C.T."/>
        </authorList>
    </citation>
    <scope>NUCLEOTIDE SEQUENCE [LARGE SCALE GENOMIC DNA]</scope>
    <source>
        <strain evidence="3 4">JCM 15502</strain>
    </source>
</reference>
<protein>
    <submittedName>
        <fullName evidence="3">Heptosyltransferase II</fullName>
        <ecNumber evidence="3">2.4.1.-</ecNumber>
    </submittedName>
</protein>
<evidence type="ECO:0000256" key="1">
    <source>
        <dbReference type="ARBA" id="ARBA00022676"/>
    </source>
</evidence>
<dbReference type="Gene3D" id="3.40.50.2000">
    <property type="entry name" value="Glycogen Phosphorylase B"/>
    <property type="match status" value="2"/>
</dbReference>
<dbReference type="EC" id="2.4.1.-" evidence="3"/>
<dbReference type="EMBL" id="CP032101">
    <property type="protein sequence ID" value="AXX87630.1"/>
    <property type="molecule type" value="Genomic_DNA"/>
</dbReference>
<gene>
    <name evidence="3" type="primary">waaF</name>
    <name evidence="3" type="ORF">AMRN_1906</name>
</gene>
<keyword evidence="1 3" id="KW-0328">Glycosyltransferase</keyword>
<organism evidence="3 4">
    <name type="scientific">Malaciobacter marinus</name>
    <dbReference type="NCBI Taxonomy" id="505249"/>
    <lineage>
        <taxon>Bacteria</taxon>
        <taxon>Pseudomonadati</taxon>
        <taxon>Campylobacterota</taxon>
        <taxon>Epsilonproteobacteria</taxon>
        <taxon>Campylobacterales</taxon>
        <taxon>Arcobacteraceae</taxon>
        <taxon>Malaciobacter</taxon>
    </lineage>
</organism>
<dbReference type="PANTHER" id="PTHR30160:SF7">
    <property type="entry name" value="ADP-HEPTOSE--LPS HEPTOSYLTRANSFERASE 2"/>
    <property type="match status" value="1"/>
</dbReference>
<dbReference type="InterPro" id="IPR002201">
    <property type="entry name" value="Glyco_trans_9"/>
</dbReference>
<dbReference type="RefSeq" id="WP_228150852.1">
    <property type="nucleotide sequence ID" value="NZ_CP032101.1"/>
</dbReference>
<name>A0A347TM02_9BACT</name>
<evidence type="ECO:0000313" key="3">
    <source>
        <dbReference type="EMBL" id="AXX87630.1"/>
    </source>
</evidence>